<dbReference type="SUPFAM" id="SSF53335">
    <property type="entry name" value="S-adenosyl-L-methionine-dependent methyltransferases"/>
    <property type="match status" value="1"/>
</dbReference>
<gene>
    <name evidence="3" type="ordered locus">Tcr_1126</name>
</gene>
<dbReference type="STRING" id="317025.Tcr_1126"/>
<proteinExistence type="predicted"/>
<dbReference type="Gene3D" id="3.40.250.10">
    <property type="entry name" value="Rhodanese-like domain"/>
    <property type="match status" value="1"/>
</dbReference>
<sequence>MMGYNPDLPLVDTRSFDAFKESHFKLATHLPWPELKLRLNELPARPAKLQLVADGANLQDAQQFLIEKGYEVVGCFSNLEYQTVIQNLPGLAVSGTESRNLWSPSPLIETFVTNYAEKTFSKTKPFAIDIGCGGGRDAVYLSMNGWQVTGIDHKETVMQRAKQLAKFHQQDIEWKTCSVKTPNCLPSQPVDLVVVIRYLNRALFDTFKTMLKPNGYVVFQTFVEGVEAFGSPKNPNYILKKGELAKTFDDFRIIVDRIDTLNDGRPVASFIAQKIK</sequence>
<feature type="domain" description="Rhodanese" evidence="2">
    <location>
        <begin position="4"/>
        <end position="54"/>
    </location>
</feature>
<name>Q31GK2_HYDCU</name>
<dbReference type="eggNOG" id="COG0607">
    <property type="taxonomic scope" value="Bacteria"/>
</dbReference>
<dbReference type="EMBL" id="CP000109">
    <property type="protein sequence ID" value="ABB41721.1"/>
    <property type="molecule type" value="Genomic_DNA"/>
</dbReference>
<keyword evidence="3" id="KW-0489">Methyltransferase</keyword>
<evidence type="ECO:0000259" key="2">
    <source>
        <dbReference type="PROSITE" id="PS50206"/>
    </source>
</evidence>
<dbReference type="PROSITE" id="PS50206">
    <property type="entry name" value="RHODANESE_3"/>
    <property type="match status" value="1"/>
</dbReference>
<evidence type="ECO:0000256" key="1">
    <source>
        <dbReference type="ARBA" id="ARBA00022679"/>
    </source>
</evidence>
<dbReference type="Pfam" id="PF13649">
    <property type="entry name" value="Methyltransf_25"/>
    <property type="match status" value="1"/>
</dbReference>
<dbReference type="CDD" id="cd02440">
    <property type="entry name" value="AdoMet_MTases"/>
    <property type="match status" value="1"/>
</dbReference>
<dbReference type="SUPFAM" id="SSF52821">
    <property type="entry name" value="Rhodanese/Cell cycle control phosphatase"/>
    <property type="match status" value="1"/>
</dbReference>
<accession>Q31GK2</accession>
<dbReference type="InterPro" id="IPR029063">
    <property type="entry name" value="SAM-dependent_MTases_sf"/>
</dbReference>
<dbReference type="InterPro" id="IPR001763">
    <property type="entry name" value="Rhodanese-like_dom"/>
</dbReference>
<protein>
    <submittedName>
        <fullName evidence="3">SAM-dependent methyltransferase</fullName>
    </submittedName>
</protein>
<dbReference type="GO" id="GO:0008168">
    <property type="term" value="F:methyltransferase activity"/>
    <property type="evidence" value="ECO:0007669"/>
    <property type="project" value="UniProtKB-KW"/>
</dbReference>
<dbReference type="InterPro" id="IPR036873">
    <property type="entry name" value="Rhodanese-like_dom_sf"/>
</dbReference>
<evidence type="ECO:0000313" key="3">
    <source>
        <dbReference type="EMBL" id="ABB41721.1"/>
    </source>
</evidence>
<dbReference type="GO" id="GO:0032259">
    <property type="term" value="P:methylation"/>
    <property type="evidence" value="ECO:0007669"/>
    <property type="project" value="UniProtKB-KW"/>
</dbReference>
<organism evidence="3">
    <name type="scientific">Hydrogenovibrio crunogenus (strain DSM 25203 / XCL-2)</name>
    <name type="common">Thiomicrospira crunogena</name>
    <dbReference type="NCBI Taxonomy" id="317025"/>
    <lineage>
        <taxon>Bacteria</taxon>
        <taxon>Pseudomonadati</taxon>
        <taxon>Pseudomonadota</taxon>
        <taxon>Gammaproteobacteria</taxon>
        <taxon>Thiotrichales</taxon>
        <taxon>Piscirickettsiaceae</taxon>
        <taxon>Hydrogenovibrio</taxon>
    </lineage>
</organism>
<dbReference type="InterPro" id="IPR041698">
    <property type="entry name" value="Methyltransf_25"/>
</dbReference>
<dbReference type="AlphaFoldDB" id="Q31GK2"/>
<dbReference type="PANTHER" id="PTHR43861:SF3">
    <property type="entry name" value="PUTATIVE (AFU_ORTHOLOGUE AFUA_2G14390)-RELATED"/>
    <property type="match status" value="1"/>
</dbReference>
<dbReference type="HOGENOM" id="CLU_059838_0_0_6"/>
<dbReference type="KEGG" id="tcx:Tcr_1126"/>
<dbReference type="OrthoDB" id="9804312at2"/>
<keyword evidence="1 3" id="KW-0808">Transferase</keyword>
<dbReference type="Gene3D" id="3.40.50.150">
    <property type="entry name" value="Vaccinia Virus protein VP39"/>
    <property type="match status" value="1"/>
</dbReference>
<reference evidence="3" key="1">
    <citation type="submission" date="2006-07" db="EMBL/GenBank/DDBJ databases">
        <title>Complete sequence of Thiomicrospira crunogena XCL-2.</title>
        <authorList>
            <consortium name="US DOE Joint Genome Institute"/>
            <person name="Copeland A."/>
            <person name="Lucas S."/>
            <person name="Lapidus A."/>
            <person name="Barry K."/>
            <person name="Detter J.C."/>
            <person name="Glavina del Rio T."/>
            <person name="Hammon N."/>
            <person name="Israni S."/>
            <person name="Dalin E."/>
            <person name="Tice H."/>
            <person name="Pitluck S."/>
            <person name="Chain P."/>
            <person name="Malfatti S."/>
            <person name="Shin M."/>
            <person name="Vergez L."/>
            <person name="Schmutz J."/>
            <person name="Larimer F."/>
            <person name="Land M."/>
            <person name="Hauser L."/>
            <person name="Kyrpides N."/>
            <person name="Lykidis A."/>
            <person name="Scott K.M."/>
            <person name="Sievert S."/>
            <person name="Kerfeld C."/>
            <person name="Freyermuth S."/>
            <person name="Dobrinski K."/>
            <person name="Boller A."/>
            <person name="Fitzpatrick K."/>
            <person name="Thoma P."/>
            <person name="Moore J."/>
            <person name="Richardson P."/>
        </authorList>
    </citation>
    <scope>NUCLEOTIDE SEQUENCE</scope>
    <source>
        <strain evidence="3">XCL-2</strain>
    </source>
</reference>
<dbReference type="eggNOG" id="COG0220">
    <property type="taxonomic scope" value="Bacteria"/>
</dbReference>
<dbReference type="PANTHER" id="PTHR43861">
    <property type="entry name" value="TRANS-ACONITATE 2-METHYLTRANSFERASE-RELATED"/>
    <property type="match status" value="1"/>
</dbReference>